<dbReference type="PANTHER" id="PTHR43096:SF52">
    <property type="entry name" value="DNAJ HOMOLOG 1, MITOCHONDRIAL-RELATED"/>
    <property type="match status" value="1"/>
</dbReference>
<dbReference type="InterPro" id="IPR001623">
    <property type="entry name" value="DnaJ_domain"/>
</dbReference>
<dbReference type="Pfam" id="PF00226">
    <property type="entry name" value="DnaJ"/>
    <property type="match status" value="1"/>
</dbReference>
<keyword evidence="4" id="KW-1185">Reference proteome</keyword>
<keyword evidence="1" id="KW-0143">Chaperone</keyword>
<dbReference type="Pfam" id="PF01556">
    <property type="entry name" value="DnaJ_C"/>
    <property type="match status" value="1"/>
</dbReference>
<accession>A0ABU6CSM0</accession>
<dbReference type="InterPro" id="IPR018253">
    <property type="entry name" value="DnaJ_domain_CS"/>
</dbReference>
<dbReference type="SMART" id="SM00271">
    <property type="entry name" value="DnaJ"/>
    <property type="match status" value="1"/>
</dbReference>
<dbReference type="Proteomes" id="UP001308005">
    <property type="component" value="Unassembled WGS sequence"/>
</dbReference>
<feature type="domain" description="J" evidence="2">
    <location>
        <begin position="5"/>
        <end position="69"/>
    </location>
</feature>
<evidence type="ECO:0000313" key="4">
    <source>
        <dbReference type="Proteomes" id="UP001308005"/>
    </source>
</evidence>
<reference evidence="4" key="1">
    <citation type="submission" date="2023-07" db="EMBL/GenBank/DDBJ databases">
        <title>The carbon used by Thiothrix.</title>
        <authorList>
            <person name="Chen L."/>
        </authorList>
    </citation>
    <scope>NUCLEOTIDE SEQUENCE [LARGE SCALE GENOMIC DNA]</scope>
</reference>
<dbReference type="EMBL" id="JAYMYJ010000021">
    <property type="protein sequence ID" value="MEB4589831.1"/>
    <property type="molecule type" value="Genomic_DNA"/>
</dbReference>
<dbReference type="InterPro" id="IPR008971">
    <property type="entry name" value="HSP40/DnaJ_pept-bd"/>
</dbReference>
<comment type="caution">
    <text evidence="3">The sequence shown here is derived from an EMBL/GenBank/DDBJ whole genome shotgun (WGS) entry which is preliminary data.</text>
</comment>
<name>A0ABU6CSM0_9GAMM</name>
<dbReference type="CDD" id="cd10747">
    <property type="entry name" value="DnaJ_C"/>
    <property type="match status" value="1"/>
</dbReference>
<evidence type="ECO:0000259" key="2">
    <source>
        <dbReference type="PROSITE" id="PS50076"/>
    </source>
</evidence>
<evidence type="ECO:0000313" key="3">
    <source>
        <dbReference type="EMBL" id="MEB4589831.1"/>
    </source>
</evidence>
<dbReference type="CDD" id="cd06257">
    <property type="entry name" value="DnaJ"/>
    <property type="match status" value="1"/>
</dbReference>
<dbReference type="PANTHER" id="PTHR43096">
    <property type="entry name" value="DNAJ HOMOLOG 1, MITOCHONDRIAL-RELATED"/>
    <property type="match status" value="1"/>
</dbReference>
<proteinExistence type="predicted"/>
<dbReference type="InterPro" id="IPR036869">
    <property type="entry name" value="J_dom_sf"/>
</dbReference>
<gene>
    <name evidence="3" type="ORF">VSS37_02465</name>
</gene>
<dbReference type="RefSeq" id="WP_324693037.1">
    <property type="nucleotide sequence ID" value="NZ_JAYMYJ010000021.1"/>
</dbReference>
<protein>
    <submittedName>
        <fullName evidence="3">DnaJ C-terminal domain-containing protein</fullName>
    </submittedName>
</protein>
<dbReference type="SUPFAM" id="SSF46565">
    <property type="entry name" value="Chaperone J-domain"/>
    <property type="match status" value="1"/>
</dbReference>
<dbReference type="PRINTS" id="PR00625">
    <property type="entry name" value="JDOMAIN"/>
</dbReference>
<organism evidence="3 4">
    <name type="scientific">Candidatus Thiothrix phosphatis</name>
    <dbReference type="NCBI Taxonomy" id="3112415"/>
    <lineage>
        <taxon>Bacteria</taxon>
        <taxon>Pseudomonadati</taxon>
        <taxon>Pseudomonadota</taxon>
        <taxon>Gammaproteobacteria</taxon>
        <taxon>Thiotrichales</taxon>
        <taxon>Thiotrichaceae</taxon>
        <taxon>Thiothrix</taxon>
    </lineage>
</organism>
<dbReference type="Gene3D" id="2.60.260.20">
    <property type="entry name" value="Urease metallochaperone UreE, N-terminal domain"/>
    <property type="match status" value="2"/>
</dbReference>
<dbReference type="SUPFAM" id="SSF49493">
    <property type="entry name" value="HSP40/DnaJ peptide-binding domain"/>
    <property type="match status" value="2"/>
</dbReference>
<dbReference type="PROSITE" id="PS50076">
    <property type="entry name" value="DNAJ_2"/>
    <property type="match status" value="1"/>
</dbReference>
<sequence>MEYKDYYQILGVAKDASQDDIKRAYRKLAHKYHPDVSQEKDAETRFKELGEAYEVLKDPEKRTAYDQLGADWKAGQEGFQPPPDWGTGFEFHGGGHTAADDFSDFFESLFGRGGFQRGGGRSAGGAAWQARGEDSHAKVFIDLEDAYQGATRSLNLRSAGVGPDGRPQAHERSIQVKIPKGVRAGQHIRLQGQGDPGVGGGAAGDLYLEIAFNPHSLYQVEGRDVSLELPIAPWEAALGGKVQVPTPLGVVDLKIPAGSSSGKRMRLKGRGIPGQTPGDFYVTLAIVTPDRLSEEDKKHYEALRQAHQDFNPRVKLGVR</sequence>
<dbReference type="PROSITE" id="PS00636">
    <property type="entry name" value="DNAJ_1"/>
    <property type="match status" value="1"/>
</dbReference>
<evidence type="ECO:0000256" key="1">
    <source>
        <dbReference type="ARBA" id="ARBA00023186"/>
    </source>
</evidence>
<dbReference type="Gene3D" id="1.10.287.110">
    <property type="entry name" value="DnaJ domain"/>
    <property type="match status" value="1"/>
</dbReference>
<dbReference type="InterPro" id="IPR002939">
    <property type="entry name" value="DnaJ_C"/>
</dbReference>